<dbReference type="RefSeq" id="WP_171638296.1">
    <property type="nucleotide sequence ID" value="NZ_WHNY01000093.1"/>
</dbReference>
<dbReference type="PANTHER" id="PTHR43401">
    <property type="entry name" value="L-THREONINE 3-DEHYDROGENASE"/>
    <property type="match status" value="1"/>
</dbReference>
<proteinExistence type="predicted"/>
<evidence type="ECO:0000256" key="2">
    <source>
        <dbReference type="ARBA" id="ARBA00022833"/>
    </source>
</evidence>
<dbReference type="InterPro" id="IPR020843">
    <property type="entry name" value="ER"/>
</dbReference>
<evidence type="ECO:0000259" key="4">
    <source>
        <dbReference type="SMART" id="SM00829"/>
    </source>
</evidence>
<dbReference type="SMART" id="SM00829">
    <property type="entry name" value="PKS_ER"/>
    <property type="match status" value="1"/>
</dbReference>
<dbReference type="Proteomes" id="UP000653578">
    <property type="component" value="Unassembled WGS sequence"/>
</dbReference>
<comment type="caution">
    <text evidence="5">The sequence shown here is derived from an EMBL/GenBank/DDBJ whole genome shotgun (WGS) entry which is preliminary data.</text>
</comment>
<dbReference type="SUPFAM" id="SSF50129">
    <property type="entry name" value="GroES-like"/>
    <property type="match status" value="1"/>
</dbReference>
<gene>
    <name evidence="5" type="ORF">GC096_37300</name>
</gene>
<reference evidence="5 6" key="1">
    <citation type="submission" date="2019-10" db="EMBL/GenBank/DDBJ databases">
        <title>Description of Paenibacillus humi sp. nov.</title>
        <authorList>
            <person name="Carlier A."/>
            <person name="Qi S."/>
        </authorList>
    </citation>
    <scope>NUCLEOTIDE SEQUENCE [LARGE SCALE GENOMIC DNA]</scope>
    <source>
        <strain evidence="5 6">LMG 31461</strain>
    </source>
</reference>
<dbReference type="InterPro" id="IPR050129">
    <property type="entry name" value="Zn_alcohol_dh"/>
</dbReference>
<evidence type="ECO:0000256" key="1">
    <source>
        <dbReference type="ARBA" id="ARBA00022723"/>
    </source>
</evidence>
<evidence type="ECO:0000313" key="5">
    <source>
        <dbReference type="EMBL" id="NOU69681.1"/>
    </source>
</evidence>
<dbReference type="Pfam" id="PF08240">
    <property type="entry name" value="ADH_N"/>
    <property type="match status" value="1"/>
</dbReference>
<dbReference type="EMBL" id="WHNY01000093">
    <property type="protein sequence ID" value="NOU69681.1"/>
    <property type="molecule type" value="Genomic_DNA"/>
</dbReference>
<keyword evidence="1" id="KW-0479">Metal-binding</keyword>
<dbReference type="Pfam" id="PF00107">
    <property type="entry name" value="ADH_zinc_N"/>
    <property type="match status" value="1"/>
</dbReference>
<keyword evidence="2" id="KW-0862">Zinc</keyword>
<name>A0ABX1XNR2_9BACL</name>
<evidence type="ECO:0000256" key="3">
    <source>
        <dbReference type="ARBA" id="ARBA00023002"/>
    </source>
</evidence>
<protein>
    <submittedName>
        <fullName evidence="5">Alcohol dehydrogenase catalytic domain-containing protein</fullName>
    </submittedName>
</protein>
<dbReference type="InterPro" id="IPR036291">
    <property type="entry name" value="NAD(P)-bd_dom_sf"/>
</dbReference>
<sequence length="336" mass="35790">MRAGLFLKANHVEEGELDKPTVREGEALLKVSLAGICGTDMMIYSGKHPRAKAPLAMGHEFCGVVEEVRAGSDFAPGDRVVVEPTISCGVCEACKAGQFHVCRTLQLIGIDKHGGFAEYVAVPLNRLHRIPDSLSDEQAALTEPLAVAIHTVRRSALQVGNSVVILGAGPIGLLIGMIAKLSGAQDILISDISPYRLAKAKELGFISVNAAEEDVVAATMALTGGKGADVVFEVAGTQSTAQQMVEMIKIQGQIVVVSVFKTPPAIDLAKMHFKEISLTTTRCYSSSDFTAAIQMMASGKIDLSTLISHQLELSEITYGFELMKNSEVSLKVLIKP</sequence>
<dbReference type="InterPro" id="IPR013154">
    <property type="entry name" value="ADH-like_N"/>
</dbReference>
<dbReference type="SUPFAM" id="SSF51735">
    <property type="entry name" value="NAD(P)-binding Rossmann-fold domains"/>
    <property type="match status" value="1"/>
</dbReference>
<feature type="domain" description="Enoyl reductase (ER)" evidence="4">
    <location>
        <begin position="15"/>
        <end position="334"/>
    </location>
</feature>
<dbReference type="InterPro" id="IPR011032">
    <property type="entry name" value="GroES-like_sf"/>
</dbReference>
<dbReference type="Gene3D" id="3.90.180.10">
    <property type="entry name" value="Medium-chain alcohol dehydrogenases, catalytic domain"/>
    <property type="match status" value="1"/>
</dbReference>
<dbReference type="Gene3D" id="3.40.50.720">
    <property type="entry name" value="NAD(P)-binding Rossmann-like Domain"/>
    <property type="match status" value="1"/>
</dbReference>
<dbReference type="InterPro" id="IPR013149">
    <property type="entry name" value="ADH-like_C"/>
</dbReference>
<organism evidence="5 6">
    <name type="scientific">Paenibacillus plantarum</name>
    <dbReference type="NCBI Taxonomy" id="2654975"/>
    <lineage>
        <taxon>Bacteria</taxon>
        <taxon>Bacillati</taxon>
        <taxon>Bacillota</taxon>
        <taxon>Bacilli</taxon>
        <taxon>Bacillales</taxon>
        <taxon>Paenibacillaceae</taxon>
        <taxon>Paenibacillus</taxon>
    </lineage>
</organism>
<keyword evidence="6" id="KW-1185">Reference proteome</keyword>
<dbReference type="PANTHER" id="PTHR43401:SF2">
    <property type="entry name" value="L-THREONINE 3-DEHYDROGENASE"/>
    <property type="match status" value="1"/>
</dbReference>
<keyword evidence="3" id="KW-0560">Oxidoreductase</keyword>
<accession>A0ABX1XNR2</accession>
<evidence type="ECO:0000313" key="6">
    <source>
        <dbReference type="Proteomes" id="UP000653578"/>
    </source>
</evidence>